<evidence type="ECO:0000313" key="2">
    <source>
        <dbReference type="Proteomes" id="UP001235939"/>
    </source>
</evidence>
<protein>
    <recommendedName>
        <fullName evidence="3">Reverse transcriptase</fullName>
    </recommendedName>
</protein>
<keyword evidence="2" id="KW-1185">Reference proteome</keyword>
<accession>A0ABY6KUB3</accession>
<dbReference type="Proteomes" id="UP001235939">
    <property type="component" value="Chromosome 09"/>
</dbReference>
<reference evidence="1 2" key="1">
    <citation type="submission" date="2022-01" db="EMBL/GenBank/DDBJ databases">
        <title>A chromosomal length assembly of Cordylochernes scorpioides.</title>
        <authorList>
            <person name="Zeh D."/>
            <person name="Zeh J."/>
        </authorList>
    </citation>
    <scope>NUCLEOTIDE SEQUENCE [LARGE SCALE GENOMIC DNA]</scope>
    <source>
        <strain evidence="1">IN4F17</strain>
        <tissue evidence="1">Whole Body</tissue>
    </source>
</reference>
<evidence type="ECO:0008006" key="3">
    <source>
        <dbReference type="Google" id="ProtNLM"/>
    </source>
</evidence>
<evidence type="ECO:0000313" key="1">
    <source>
        <dbReference type="EMBL" id="UYV72464.1"/>
    </source>
</evidence>
<name>A0ABY6KUB3_9ARAC</name>
<organism evidence="1 2">
    <name type="scientific">Cordylochernes scorpioides</name>
    <dbReference type="NCBI Taxonomy" id="51811"/>
    <lineage>
        <taxon>Eukaryota</taxon>
        <taxon>Metazoa</taxon>
        <taxon>Ecdysozoa</taxon>
        <taxon>Arthropoda</taxon>
        <taxon>Chelicerata</taxon>
        <taxon>Arachnida</taxon>
        <taxon>Pseudoscorpiones</taxon>
        <taxon>Cheliferoidea</taxon>
        <taxon>Chernetidae</taxon>
        <taxon>Cordylochernes</taxon>
    </lineage>
</organism>
<proteinExistence type="predicted"/>
<dbReference type="EMBL" id="CP092871">
    <property type="protein sequence ID" value="UYV72464.1"/>
    <property type="molecule type" value="Genomic_DNA"/>
</dbReference>
<sequence length="236" mass="27258">MRFCTFRPRREVQACSPSATERNCPRSRKHSRCLRARIRILKIWPRSSSSEQFNRNLGRSASGEDMADYLSGRLDQGFDRDGGDVASLWSEARNATRRLRSTLRARWTWDPDRCGALNETLPHVLQHCRVHSAAWKRRHEAVLERLRKALRIKGERPSNSSSLLRPDLVIIDNETMKITMVDVVIPFENRNEALSAAISEKIRKYEGLAEELRKNGFKVDLEAFLVGITRGMRQQE</sequence>
<gene>
    <name evidence="1" type="ORF">LAZ67_9003251</name>
</gene>